<dbReference type="Proteomes" id="UP000028878">
    <property type="component" value="Unassembled WGS sequence"/>
</dbReference>
<dbReference type="EMBL" id="CCAE010000035">
    <property type="protein sequence ID" value="CDN89077.1"/>
    <property type="molecule type" value="Genomic_DNA"/>
</dbReference>
<dbReference type="InterPro" id="IPR010775">
    <property type="entry name" value="DUF1365"/>
</dbReference>
<keyword evidence="2" id="KW-1185">Reference proteome</keyword>
<dbReference type="AlphaFoldDB" id="A0A1L1PQ79"/>
<protein>
    <recommendedName>
        <fullName evidence="3">DUF1365 domain-containing protein</fullName>
    </recommendedName>
</protein>
<dbReference type="PANTHER" id="PTHR33973:SF4">
    <property type="entry name" value="OS07G0153300 PROTEIN"/>
    <property type="match status" value="1"/>
</dbReference>
<dbReference type="PANTHER" id="PTHR33973">
    <property type="entry name" value="OS07G0153300 PROTEIN"/>
    <property type="match status" value="1"/>
</dbReference>
<proteinExistence type="predicted"/>
<dbReference type="Pfam" id="PF07103">
    <property type="entry name" value="DUF1365"/>
    <property type="match status" value="1"/>
</dbReference>
<name>A0A1L1PQ79_HYDIT</name>
<reference evidence="2" key="1">
    <citation type="submission" date="2014-11" db="EMBL/GenBank/DDBJ databases">
        <title>Draft genome sequence of Hydrogenophaga intermedia S1.</title>
        <authorList>
            <person name="Gan H.M."/>
            <person name="Chew T.H."/>
            <person name="Stolz A."/>
        </authorList>
    </citation>
    <scope>NUCLEOTIDE SEQUENCE [LARGE SCALE GENOMIC DNA]</scope>
    <source>
        <strain evidence="2">S1</strain>
    </source>
</reference>
<evidence type="ECO:0000313" key="2">
    <source>
        <dbReference type="Proteomes" id="UP000028878"/>
    </source>
</evidence>
<evidence type="ECO:0008006" key="3">
    <source>
        <dbReference type="Google" id="ProtNLM"/>
    </source>
</evidence>
<sequence>MTGPMDIHSALYVGEVMHQRLRPRRHHLRYRLYNLLIDIDELPRLQQRLRLLSVDRFNLFSFHARDHGDGSGAPLRPQIDARLRAAGLPTGGAIRLLTLPRLLGHVFNPISVWFCHAPDGALAALIYEVNNTFGQRHSYLIPVADPQAATIEQRIDKRLHVSPFNGMDMTYRFRVVPPAEAVSIGVNVHDAEGALLVARQDGRRRELSDAALLRVFLSHPLLTLKVVVAIHWEALRLWLKRVPVHTLPPAPEQDITVAPRADAHHKPT</sequence>
<gene>
    <name evidence="1" type="ORF">BN948_03514</name>
</gene>
<accession>A0A1L1PQ79</accession>
<organism evidence="1 2">
    <name type="scientific">Hydrogenophaga intermedia</name>
    <dbReference type="NCBI Taxonomy" id="65786"/>
    <lineage>
        <taxon>Bacteria</taxon>
        <taxon>Pseudomonadati</taxon>
        <taxon>Pseudomonadota</taxon>
        <taxon>Betaproteobacteria</taxon>
        <taxon>Burkholderiales</taxon>
        <taxon>Comamonadaceae</taxon>
        <taxon>Hydrogenophaga</taxon>
    </lineage>
</organism>
<evidence type="ECO:0000313" key="1">
    <source>
        <dbReference type="EMBL" id="CDN89077.1"/>
    </source>
</evidence>